<dbReference type="GO" id="GO:0005739">
    <property type="term" value="C:mitochondrion"/>
    <property type="evidence" value="ECO:0007669"/>
    <property type="project" value="TreeGrafter"/>
</dbReference>
<evidence type="ECO:0000313" key="2">
    <source>
        <dbReference type="Proteomes" id="UP000015103"/>
    </source>
</evidence>
<dbReference type="InterPro" id="IPR011419">
    <property type="entry name" value="ATP12_ATP_synth-F1-assembly"/>
</dbReference>
<dbReference type="GO" id="GO:0033615">
    <property type="term" value="P:mitochondrial proton-transporting ATP synthase complex assembly"/>
    <property type="evidence" value="ECO:0007669"/>
    <property type="project" value="TreeGrafter"/>
</dbReference>
<dbReference type="HOGENOM" id="CLU_047893_2_0_1"/>
<proteinExistence type="predicted"/>
<dbReference type="Pfam" id="PF07542">
    <property type="entry name" value="ATP12"/>
    <property type="match status" value="1"/>
</dbReference>
<dbReference type="Gene3D" id="1.10.3580.10">
    <property type="entry name" value="ATP12 ATPase"/>
    <property type="match status" value="1"/>
</dbReference>
<dbReference type="VEuPathDB" id="VectorBase:RPRC009476"/>
<dbReference type="AlphaFoldDB" id="T1HZK6"/>
<dbReference type="SUPFAM" id="SSF160909">
    <property type="entry name" value="ATP12-like"/>
    <property type="match status" value="1"/>
</dbReference>
<dbReference type="eggNOG" id="KOG3015">
    <property type="taxonomic scope" value="Eukaryota"/>
</dbReference>
<dbReference type="EMBL" id="ACPB03007519">
    <property type="status" value="NOT_ANNOTATED_CDS"/>
    <property type="molecule type" value="Genomic_DNA"/>
</dbReference>
<keyword evidence="2" id="KW-1185">Reference proteome</keyword>
<dbReference type="OMA" id="MQTEFIR"/>
<dbReference type="PANTHER" id="PTHR21013:SF10">
    <property type="entry name" value="ATP SYNTHASE MITOCHONDRIAL F1 COMPLEX ASSEMBLY FACTOR 2"/>
    <property type="match status" value="1"/>
</dbReference>
<dbReference type="Proteomes" id="UP000015103">
    <property type="component" value="Unassembled WGS sequence"/>
</dbReference>
<dbReference type="STRING" id="13249.T1HZK6"/>
<name>T1HZK6_RHOPR</name>
<dbReference type="EnsemblMetazoa" id="RPRC009476-RA">
    <property type="protein sequence ID" value="RPRC009476-PA"/>
    <property type="gene ID" value="RPRC009476"/>
</dbReference>
<protein>
    <submittedName>
        <fullName evidence="1">Uncharacterized protein</fullName>
    </submittedName>
</protein>
<organism evidence="1 2">
    <name type="scientific">Rhodnius prolixus</name>
    <name type="common">Triatomid bug</name>
    <dbReference type="NCBI Taxonomy" id="13249"/>
    <lineage>
        <taxon>Eukaryota</taxon>
        <taxon>Metazoa</taxon>
        <taxon>Ecdysozoa</taxon>
        <taxon>Arthropoda</taxon>
        <taxon>Hexapoda</taxon>
        <taxon>Insecta</taxon>
        <taxon>Pterygota</taxon>
        <taxon>Neoptera</taxon>
        <taxon>Paraneoptera</taxon>
        <taxon>Hemiptera</taxon>
        <taxon>Heteroptera</taxon>
        <taxon>Panheteroptera</taxon>
        <taxon>Cimicomorpha</taxon>
        <taxon>Reduviidae</taxon>
        <taxon>Triatominae</taxon>
        <taxon>Rhodnius</taxon>
    </lineage>
</organism>
<dbReference type="InterPro" id="IPR023335">
    <property type="entry name" value="ATP12_ortho_dom_sf"/>
</dbReference>
<sequence length="214" mass="24561">MKLDNEVLALMVATEWEAQREEIQLSSMHLTALCNTALENPNNVVKEEAVEKLVNYLETDTVLYYSHSEDVFTLQQREWDPVISWFCKKYDVDIGPTTDLTGPVVSNETRDIIRKHLLSYNIKAIHGFNLAVESLKSILLTLCCVERRITVDKAVLLSRLEEEYQAGRWGRVEWAHDMSQSDLQSRVAAGIIFVQINSNKGETKSKNIFKKTRK</sequence>
<reference evidence="1" key="1">
    <citation type="submission" date="2015-05" db="UniProtKB">
        <authorList>
            <consortium name="EnsemblMetazoa"/>
        </authorList>
    </citation>
    <scope>IDENTIFICATION</scope>
</reference>
<dbReference type="InParanoid" id="T1HZK6"/>
<dbReference type="PANTHER" id="PTHR21013">
    <property type="entry name" value="ATP SYNTHASE MITOCHONDRIAL F1 COMPLEX ASSEMBLY FACTOR 2/ATP12 PROTEIN, MITOCHONDRIAL PRECURSOR"/>
    <property type="match status" value="1"/>
</dbReference>
<dbReference type="FunCoup" id="T1HZK6">
    <property type="interactions" value="1502"/>
</dbReference>
<evidence type="ECO:0000313" key="1">
    <source>
        <dbReference type="EnsemblMetazoa" id="RPRC009476-PA"/>
    </source>
</evidence>
<accession>T1HZK6</accession>